<dbReference type="InterPro" id="IPR050300">
    <property type="entry name" value="GDXG_lipolytic_enzyme"/>
</dbReference>
<evidence type="ECO:0000313" key="4">
    <source>
        <dbReference type="EMBL" id="RBP39745.1"/>
    </source>
</evidence>
<dbReference type="SUPFAM" id="SSF53474">
    <property type="entry name" value="alpha/beta-Hydrolases"/>
    <property type="match status" value="1"/>
</dbReference>
<organism evidence="4 5">
    <name type="scientific">Roseimicrobium gellanilyticum</name>
    <dbReference type="NCBI Taxonomy" id="748857"/>
    <lineage>
        <taxon>Bacteria</taxon>
        <taxon>Pseudomonadati</taxon>
        <taxon>Verrucomicrobiota</taxon>
        <taxon>Verrucomicrobiia</taxon>
        <taxon>Verrucomicrobiales</taxon>
        <taxon>Verrucomicrobiaceae</taxon>
        <taxon>Roseimicrobium</taxon>
    </lineage>
</organism>
<sequence>MKPHILLLLPVLGAWLSAPSSPLRAQQSTTTDQAKTVQLLQKEVLKRYPESDKDKDGKLSAAEWGALQLDLKKRGLPPSALAPKPAQPNARYGPHERNVLDFWKAETKEPAPVLVFIHGGGFLAGNKDHIAPQSIVQCLANGVSFASINYRYSSQAIYPAPMLDGARAIQFLRSKAKEWNIDPKRIGAFGGSAGAGISMWVGFHEDLAKPDSSDPIERESSRLLCIGTLGGQGTYDPLVIKEWIGLPPAQHPALIALYGVKTFEDFSKPEIRKLATDAAAMTHLTKDDPPLFMVYSEADERVPATAKPGFAIHHPIFGHKLKESMDSLGIENVYRHTDDKKTPAAPQAMMDWLIGKLKE</sequence>
<dbReference type="Proteomes" id="UP000253426">
    <property type="component" value="Unassembled WGS sequence"/>
</dbReference>
<accession>A0A366HDE4</accession>
<evidence type="ECO:0000313" key="5">
    <source>
        <dbReference type="Proteomes" id="UP000253426"/>
    </source>
</evidence>
<reference evidence="4 5" key="1">
    <citation type="submission" date="2018-06" db="EMBL/GenBank/DDBJ databases">
        <title>Genomic Encyclopedia of Type Strains, Phase IV (KMG-IV): sequencing the most valuable type-strain genomes for metagenomic binning, comparative biology and taxonomic classification.</title>
        <authorList>
            <person name="Goeker M."/>
        </authorList>
    </citation>
    <scope>NUCLEOTIDE SEQUENCE [LARGE SCALE GENOMIC DNA]</scope>
    <source>
        <strain evidence="4 5">DSM 25532</strain>
    </source>
</reference>
<dbReference type="EMBL" id="QNRR01000009">
    <property type="protein sequence ID" value="RBP39745.1"/>
    <property type="molecule type" value="Genomic_DNA"/>
</dbReference>
<feature type="signal peptide" evidence="2">
    <location>
        <begin position="1"/>
        <end position="25"/>
    </location>
</feature>
<dbReference type="InterPro" id="IPR049492">
    <property type="entry name" value="BD-FAE-like_dom"/>
</dbReference>
<gene>
    <name evidence="4" type="ORF">DES53_109172</name>
</gene>
<keyword evidence="5" id="KW-1185">Reference proteome</keyword>
<keyword evidence="2" id="KW-0732">Signal</keyword>
<evidence type="ECO:0000256" key="2">
    <source>
        <dbReference type="SAM" id="SignalP"/>
    </source>
</evidence>
<evidence type="ECO:0000256" key="1">
    <source>
        <dbReference type="ARBA" id="ARBA00022801"/>
    </source>
</evidence>
<dbReference type="RefSeq" id="WP_170157321.1">
    <property type="nucleotide sequence ID" value="NZ_QNRR01000009.1"/>
</dbReference>
<dbReference type="PANTHER" id="PTHR48081:SF6">
    <property type="entry name" value="PEPTIDASE S9 PROLYL OLIGOPEPTIDASE CATALYTIC DOMAIN-CONTAINING PROTEIN"/>
    <property type="match status" value="1"/>
</dbReference>
<dbReference type="Gene3D" id="3.40.50.1820">
    <property type="entry name" value="alpha/beta hydrolase"/>
    <property type="match status" value="1"/>
</dbReference>
<proteinExistence type="predicted"/>
<feature type="chain" id="PRO_5016941921" evidence="2">
    <location>
        <begin position="26"/>
        <end position="359"/>
    </location>
</feature>
<dbReference type="Pfam" id="PF20434">
    <property type="entry name" value="BD-FAE"/>
    <property type="match status" value="1"/>
</dbReference>
<evidence type="ECO:0000259" key="3">
    <source>
        <dbReference type="Pfam" id="PF20434"/>
    </source>
</evidence>
<dbReference type="AlphaFoldDB" id="A0A366HDE4"/>
<dbReference type="InterPro" id="IPR029058">
    <property type="entry name" value="AB_hydrolase_fold"/>
</dbReference>
<dbReference type="PANTHER" id="PTHR48081">
    <property type="entry name" value="AB HYDROLASE SUPERFAMILY PROTEIN C4A8.06C"/>
    <property type="match status" value="1"/>
</dbReference>
<dbReference type="GO" id="GO:0016787">
    <property type="term" value="F:hydrolase activity"/>
    <property type="evidence" value="ECO:0007669"/>
    <property type="project" value="UniProtKB-KW"/>
</dbReference>
<feature type="domain" description="BD-FAE-like" evidence="3">
    <location>
        <begin position="104"/>
        <end position="305"/>
    </location>
</feature>
<keyword evidence="1" id="KW-0378">Hydrolase</keyword>
<protein>
    <submittedName>
        <fullName evidence="4">Acetyl esterase/lipase</fullName>
    </submittedName>
</protein>
<comment type="caution">
    <text evidence="4">The sequence shown here is derived from an EMBL/GenBank/DDBJ whole genome shotgun (WGS) entry which is preliminary data.</text>
</comment>
<name>A0A366HDE4_9BACT</name>
<dbReference type="InterPro" id="IPR018247">
    <property type="entry name" value="EF_Hand_1_Ca_BS"/>
</dbReference>
<dbReference type="PROSITE" id="PS00018">
    <property type="entry name" value="EF_HAND_1"/>
    <property type="match status" value="1"/>
</dbReference>